<name>A0A174ETK4_9FIRM</name>
<gene>
    <name evidence="2" type="ORF">ERS852450_01745</name>
</gene>
<dbReference type="AlphaFoldDB" id="A0A174ETK4"/>
<accession>A0A174ETK4</accession>
<dbReference type="Proteomes" id="UP000095679">
    <property type="component" value="Unassembled WGS sequence"/>
</dbReference>
<proteinExistence type="predicted"/>
<evidence type="ECO:0000313" key="2">
    <source>
        <dbReference type="EMBL" id="CUO40617.1"/>
    </source>
</evidence>
<evidence type="ECO:0000313" key="3">
    <source>
        <dbReference type="Proteomes" id="UP000095679"/>
    </source>
</evidence>
<sequence length="82" mass="9478">MAKKSGVSSKTHTQQQLNDYANQNNPNNKAYRARIANDKKTKRVSKKYKAVREVKCQAKLYAEIGLNADLDWMCYSNPYDFD</sequence>
<feature type="compositionally biased region" description="Polar residues" evidence="1">
    <location>
        <begin position="1"/>
        <end position="28"/>
    </location>
</feature>
<dbReference type="RefSeq" id="WP_055298806.1">
    <property type="nucleotide sequence ID" value="NZ_BLYK01000030.1"/>
</dbReference>
<evidence type="ECO:0000256" key="1">
    <source>
        <dbReference type="SAM" id="MobiDB-lite"/>
    </source>
</evidence>
<dbReference type="EMBL" id="CYZL01000013">
    <property type="protein sequence ID" value="CUO40617.1"/>
    <property type="molecule type" value="Genomic_DNA"/>
</dbReference>
<feature type="region of interest" description="Disordered" evidence="1">
    <location>
        <begin position="1"/>
        <end position="31"/>
    </location>
</feature>
<organism evidence="2 3">
    <name type="scientific">Anaerobutyricum hallii</name>
    <dbReference type="NCBI Taxonomy" id="39488"/>
    <lineage>
        <taxon>Bacteria</taxon>
        <taxon>Bacillati</taxon>
        <taxon>Bacillota</taxon>
        <taxon>Clostridia</taxon>
        <taxon>Lachnospirales</taxon>
        <taxon>Lachnospiraceae</taxon>
        <taxon>Anaerobutyricum</taxon>
    </lineage>
</organism>
<protein>
    <submittedName>
        <fullName evidence="2">Uncharacterized protein</fullName>
    </submittedName>
</protein>
<reference evidence="2 3" key="1">
    <citation type="submission" date="2015-09" db="EMBL/GenBank/DDBJ databases">
        <authorList>
            <consortium name="Pathogen Informatics"/>
        </authorList>
    </citation>
    <scope>NUCLEOTIDE SEQUENCE [LARGE SCALE GENOMIC DNA]</scope>
    <source>
        <strain evidence="2 3">2789STDY5834835</strain>
    </source>
</reference>